<evidence type="ECO:0000256" key="3">
    <source>
        <dbReference type="ARBA" id="ARBA00022448"/>
    </source>
</evidence>
<dbReference type="SUPFAM" id="SSF103473">
    <property type="entry name" value="MFS general substrate transporter"/>
    <property type="match status" value="1"/>
</dbReference>
<evidence type="ECO:0000256" key="6">
    <source>
        <dbReference type="ARBA" id="ARBA00023136"/>
    </source>
</evidence>
<dbReference type="GO" id="GO:0005351">
    <property type="term" value="F:carbohydrate:proton symporter activity"/>
    <property type="evidence" value="ECO:0007669"/>
    <property type="project" value="TreeGrafter"/>
</dbReference>
<feature type="transmembrane region" description="Helical" evidence="8">
    <location>
        <begin position="41"/>
        <end position="63"/>
    </location>
</feature>
<dbReference type="EMBL" id="MU129029">
    <property type="protein sequence ID" value="KAF9509758.1"/>
    <property type="molecule type" value="Genomic_DNA"/>
</dbReference>
<dbReference type="PRINTS" id="PR00171">
    <property type="entry name" value="SUGRTRNSPORT"/>
</dbReference>
<feature type="signal peptide" evidence="9">
    <location>
        <begin position="1"/>
        <end position="17"/>
    </location>
</feature>
<dbReference type="OrthoDB" id="4142200at2759"/>
<proteinExistence type="inferred from homology"/>
<evidence type="ECO:0000256" key="4">
    <source>
        <dbReference type="ARBA" id="ARBA00022692"/>
    </source>
</evidence>
<comment type="catalytic activity">
    <reaction evidence="7">
        <text>myo-inositol(out) + H(+)(out) = myo-inositol(in) + H(+)(in)</text>
        <dbReference type="Rhea" id="RHEA:60364"/>
        <dbReference type="ChEBI" id="CHEBI:15378"/>
        <dbReference type="ChEBI" id="CHEBI:17268"/>
    </reaction>
</comment>
<dbReference type="InterPro" id="IPR003663">
    <property type="entry name" value="Sugar/inositol_transpt"/>
</dbReference>
<name>A0A9P6APT9_9AGAM</name>
<reference evidence="10" key="1">
    <citation type="journal article" date="2020" name="Nat. Commun.">
        <title>Large-scale genome sequencing of mycorrhizal fungi provides insights into the early evolution of symbiotic traits.</title>
        <authorList>
            <person name="Miyauchi S."/>
            <person name="Kiss E."/>
            <person name="Kuo A."/>
            <person name="Drula E."/>
            <person name="Kohler A."/>
            <person name="Sanchez-Garcia M."/>
            <person name="Morin E."/>
            <person name="Andreopoulos B."/>
            <person name="Barry K.W."/>
            <person name="Bonito G."/>
            <person name="Buee M."/>
            <person name="Carver A."/>
            <person name="Chen C."/>
            <person name="Cichocki N."/>
            <person name="Clum A."/>
            <person name="Culley D."/>
            <person name="Crous P.W."/>
            <person name="Fauchery L."/>
            <person name="Girlanda M."/>
            <person name="Hayes R.D."/>
            <person name="Keri Z."/>
            <person name="LaButti K."/>
            <person name="Lipzen A."/>
            <person name="Lombard V."/>
            <person name="Magnuson J."/>
            <person name="Maillard F."/>
            <person name="Murat C."/>
            <person name="Nolan M."/>
            <person name="Ohm R.A."/>
            <person name="Pangilinan J."/>
            <person name="Pereira M.F."/>
            <person name="Perotto S."/>
            <person name="Peter M."/>
            <person name="Pfister S."/>
            <person name="Riley R."/>
            <person name="Sitrit Y."/>
            <person name="Stielow J.B."/>
            <person name="Szollosi G."/>
            <person name="Zifcakova L."/>
            <person name="Stursova M."/>
            <person name="Spatafora J.W."/>
            <person name="Tedersoo L."/>
            <person name="Vaario L.M."/>
            <person name="Yamada A."/>
            <person name="Yan M."/>
            <person name="Wang P."/>
            <person name="Xu J."/>
            <person name="Bruns T."/>
            <person name="Baldrian P."/>
            <person name="Vilgalys R."/>
            <person name="Dunand C."/>
            <person name="Henrissat B."/>
            <person name="Grigoriev I.V."/>
            <person name="Hibbett D."/>
            <person name="Nagy L.G."/>
            <person name="Martin F.M."/>
        </authorList>
    </citation>
    <scope>NUCLEOTIDE SEQUENCE</scope>
    <source>
        <strain evidence="10">UP504</strain>
    </source>
</reference>
<dbReference type="InterPro" id="IPR050360">
    <property type="entry name" value="MFS_Sugar_Transporters"/>
</dbReference>
<dbReference type="Proteomes" id="UP000886523">
    <property type="component" value="Unassembled WGS sequence"/>
</dbReference>
<evidence type="ECO:0008006" key="12">
    <source>
        <dbReference type="Google" id="ProtNLM"/>
    </source>
</evidence>
<evidence type="ECO:0000313" key="10">
    <source>
        <dbReference type="EMBL" id="KAF9509758.1"/>
    </source>
</evidence>
<dbReference type="Gene3D" id="1.20.1250.20">
    <property type="entry name" value="MFS general substrate transporter like domains"/>
    <property type="match status" value="1"/>
</dbReference>
<protein>
    <recommendedName>
        <fullName evidence="12">Major facilitator superfamily (MFS) profile domain-containing protein</fullName>
    </recommendedName>
</protein>
<dbReference type="PANTHER" id="PTHR48022:SF35">
    <property type="entry name" value="MAJOR FACILITATOR SUPERFAMILY (MFS) PROFILE DOMAIN-CONTAINING PROTEIN"/>
    <property type="match status" value="1"/>
</dbReference>
<feature type="chain" id="PRO_5040298395" description="Major facilitator superfamily (MFS) profile domain-containing protein" evidence="9">
    <location>
        <begin position="18"/>
        <end position="162"/>
    </location>
</feature>
<evidence type="ECO:0000256" key="9">
    <source>
        <dbReference type="SAM" id="SignalP"/>
    </source>
</evidence>
<dbReference type="InterPro" id="IPR005828">
    <property type="entry name" value="MFS_sugar_transport-like"/>
</dbReference>
<keyword evidence="5 8" id="KW-1133">Transmembrane helix</keyword>
<dbReference type="AlphaFoldDB" id="A0A9P6APT9"/>
<dbReference type="GO" id="GO:0016020">
    <property type="term" value="C:membrane"/>
    <property type="evidence" value="ECO:0007669"/>
    <property type="project" value="UniProtKB-SubCell"/>
</dbReference>
<sequence length="162" mass="17867">MMSFWLWLVGGLQGAFGHWGAIDGSRIWVITNHKAASRAIIASSYLFVCSFAVTVGPVSWTYPAEIFPVRVRSKGVALSTAYRTYFIFAAFNAGAALHVFFMFPETKGRTLEEIEEVFSVGHVFSAGNIGANVGRKSLQDVIAPKGLHDKEETMQFENARKV</sequence>
<keyword evidence="3" id="KW-0813">Transport</keyword>
<evidence type="ECO:0000256" key="1">
    <source>
        <dbReference type="ARBA" id="ARBA00004141"/>
    </source>
</evidence>
<dbReference type="InterPro" id="IPR036259">
    <property type="entry name" value="MFS_trans_sf"/>
</dbReference>
<evidence type="ECO:0000256" key="8">
    <source>
        <dbReference type="SAM" id="Phobius"/>
    </source>
</evidence>
<dbReference type="PANTHER" id="PTHR48022">
    <property type="entry name" value="PLASTIDIC GLUCOSE TRANSPORTER 4"/>
    <property type="match status" value="1"/>
</dbReference>
<keyword evidence="11" id="KW-1185">Reference proteome</keyword>
<organism evidence="10 11">
    <name type="scientific">Hydnum rufescens UP504</name>
    <dbReference type="NCBI Taxonomy" id="1448309"/>
    <lineage>
        <taxon>Eukaryota</taxon>
        <taxon>Fungi</taxon>
        <taxon>Dikarya</taxon>
        <taxon>Basidiomycota</taxon>
        <taxon>Agaricomycotina</taxon>
        <taxon>Agaricomycetes</taxon>
        <taxon>Cantharellales</taxon>
        <taxon>Hydnaceae</taxon>
        <taxon>Hydnum</taxon>
    </lineage>
</organism>
<evidence type="ECO:0000256" key="7">
    <source>
        <dbReference type="ARBA" id="ARBA00049119"/>
    </source>
</evidence>
<gene>
    <name evidence="10" type="ORF">BS47DRAFT_1348806</name>
</gene>
<keyword evidence="6 8" id="KW-0472">Membrane</keyword>
<evidence type="ECO:0000313" key="11">
    <source>
        <dbReference type="Proteomes" id="UP000886523"/>
    </source>
</evidence>
<keyword evidence="4 8" id="KW-0812">Transmembrane</keyword>
<keyword evidence="9" id="KW-0732">Signal</keyword>
<dbReference type="Pfam" id="PF00083">
    <property type="entry name" value="Sugar_tr"/>
    <property type="match status" value="2"/>
</dbReference>
<feature type="transmembrane region" description="Helical" evidence="8">
    <location>
        <begin position="84"/>
        <end position="103"/>
    </location>
</feature>
<comment type="subcellular location">
    <subcellularLocation>
        <location evidence="1">Membrane</location>
        <topology evidence="1">Multi-pass membrane protein</topology>
    </subcellularLocation>
</comment>
<comment type="caution">
    <text evidence="10">The sequence shown here is derived from an EMBL/GenBank/DDBJ whole genome shotgun (WGS) entry which is preliminary data.</text>
</comment>
<evidence type="ECO:0000256" key="5">
    <source>
        <dbReference type="ARBA" id="ARBA00022989"/>
    </source>
</evidence>
<comment type="similarity">
    <text evidence="2">Belongs to the major facilitator superfamily. Sugar transporter (TC 2.A.1.1) family.</text>
</comment>
<evidence type="ECO:0000256" key="2">
    <source>
        <dbReference type="ARBA" id="ARBA00010992"/>
    </source>
</evidence>
<accession>A0A9P6APT9</accession>